<evidence type="ECO:0000256" key="2">
    <source>
        <dbReference type="ARBA" id="ARBA00022448"/>
    </source>
</evidence>
<evidence type="ECO:0000256" key="7">
    <source>
        <dbReference type="ARBA" id="ARBA00023136"/>
    </source>
</evidence>
<dbReference type="InterPro" id="IPR003439">
    <property type="entry name" value="ABC_transporter-like_ATP-bd"/>
</dbReference>
<feature type="transmembrane region" description="Helical" evidence="9">
    <location>
        <begin position="875"/>
        <end position="895"/>
    </location>
</feature>
<evidence type="ECO:0000256" key="5">
    <source>
        <dbReference type="ARBA" id="ARBA00022840"/>
    </source>
</evidence>
<keyword evidence="4" id="KW-0547">Nucleotide-binding</keyword>
<evidence type="ECO:0000259" key="11">
    <source>
        <dbReference type="PROSITE" id="PS50893"/>
    </source>
</evidence>
<evidence type="ECO:0000313" key="13">
    <source>
        <dbReference type="Proteomes" id="UP001153069"/>
    </source>
</evidence>
<sequence>MNPIRIWILLLQIWVCLPLVISENGLDNTTVDATAAADLNITCPDYRWLDVEHPTTPIYGAPDGCRCWDGLEEINCGYCLNDLPCQEHTQSHICREGFEFNSKDTYKSYKCRTKSSFDAVFPYGKGSFYFDLEGGVINVSIFNTRTVNSYHLMDCTLSGCDFEVGGTNTKCKVNDCSCTKSGQCARWFESMVSGFTGQPAEIIVEESVKVAADDAFLSEAFGNADTRAVSFVVEDGSYSIDLLCSASACTEADPILDEAVFEFQPLEDSAADETKDDQTKKKNNGSTLEGDAWKDSGKLSLLILCIVFALFVLVGSFALVPFLCGGRPWNGITEAAASEQMTLTPGVGDSDKHVLEFFHLSKTVQLRGKAAKAYGKDKKVIISNISGRVESGNVLGIMGPSGGGKSTLLNTLAAVETSGGSTISGQILLNGNERMQGYRKAVAYVYQHDALYDTLTVQECIEYSALLRLPIEWETNKKQALAWKTMEELNLVDIAHNQIGSSGHASVSGGERRRVAIGMELVAMPKVMFLDEPTSGLDSSAANNILSILSELASGNRIVVLSIHQPSIRSFMLMDQILVLGSGRVMYDGKPGDARNYLEGSGFACPEDLTVPDFMLDVVSNEDNQEVLKGPETTQSEYDSLRISTRGKHSTTEEGSGQQFDTDLPNVSGVQNTSILNEIITLFSRTSKNTFRNSELFLMQLIISVLLAFFAGGIFNDVSLDLAGFQNRLGAFYFSLSFFGFASFSSMDIFISERYIFERETGAKMYTAFAYFVAKTSLDLFFLRVIPVTIFSVVFYWLMGLDNAFEKFLVFWATMVLFNLCAGIISISISIAAPTVGQANLLAVVWFLIMLLFGGFLVNIESMAAWYSWLRFLSIYYYAFELLVTNELTGLLFSFDAPGFPRLPVRGEVFVETIAMDVDNQTRNLICLCGLAAWFSLLAYLLMMLRVPRSAASFFKRMQKENERLATTGSPERSDHQGVLTAADC</sequence>
<reference evidence="12" key="1">
    <citation type="submission" date="2020-06" db="EMBL/GenBank/DDBJ databases">
        <authorList>
            <consortium name="Plant Systems Biology data submission"/>
        </authorList>
    </citation>
    <scope>NUCLEOTIDE SEQUENCE</scope>
    <source>
        <strain evidence="12">D6</strain>
    </source>
</reference>
<dbReference type="GO" id="GO:0005524">
    <property type="term" value="F:ATP binding"/>
    <property type="evidence" value="ECO:0007669"/>
    <property type="project" value="UniProtKB-KW"/>
</dbReference>
<keyword evidence="3 9" id="KW-0812">Transmembrane</keyword>
<feature type="transmembrane region" description="Helical" evidence="9">
    <location>
        <begin position="696"/>
        <end position="715"/>
    </location>
</feature>
<feature type="region of interest" description="Disordered" evidence="8">
    <location>
        <begin position="965"/>
        <end position="985"/>
    </location>
</feature>
<proteinExistence type="predicted"/>
<feature type="domain" description="ABC transporter" evidence="11">
    <location>
        <begin position="355"/>
        <end position="607"/>
    </location>
</feature>
<dbReference type="InterPro" id="IPR013525">
    <property type="entry name" value="ABC2_TM"/>
</dbReference>
<dbReference type="Pfam" id="PF00005">
    <property type="entry name" value="ABC_tran"/>
    <property type="match status" value="1"/>
</dbReference>
<evidence type="ECO:0000256" key="1">
    <source>
        <dbReference type="ARBA" id="ARBA00004141"/>
    </source>
</evidence>
<keyword evidence="5" id="KW-0067">ATP-binding</keyword>
<evidence type="ECO:0000256" key="10">
    <source>
        <dbReference type="SAM" id="SignalP"/>
    </source>
</evidence>
<dbReference type="Proteomes" id="UP001153069">
    <property type="component" value="Unassembled WGS sequence"/>
</dbReference>
<feature type="transmembrane region" description="Helical" evidence="9">
    <location>
        <begin position="772"/>
        <end position="798"/>
    </location>
</feature>
<dbReference type="InterPro" id="IPR050352">
    <property type="entry name" value="ABCG_transporters"/>
</dbReference>
<feature type="transmembrane region" description="Helical" evidence="9">
    <location>
        <begin position="730"/>
        <end position="751"/>
    </location>
</feature>
<evidence type="ECO:0000256" key="8">
    <source>
        <dbReference type="SAM" id="MobiDB-lite"/>
    </source>
</evidence>
<comment type="caution">
    <text evidence="12">The sequence shown here is derived from an EMBL/GenBank/DDBJ whole genome shotgun (WGS) entry which is preliminary data.</text>
</comment>
<evidence type="ECO:0000256" key="3">
    <source>
        <dbReference type="ARBA" id="ARBA00022692"/>
    </source>
</evidence>
<keyword evidence="7 9" id="KW-0472">Membrane</keyword>
<dbReference type="OrthoDB" id="66620at2759"/>
<dbReference type="Pfam" id="PF01061">
    <property type="entry name" value="ABC2_membrane"/>
    <property type="match status" value="1"/>
</dbReference>
<evidence type="ECO:0000256" key="9">
    <source>
        <dbReference type="SAM" id="Phobius"/>
    </source>
</evidence>
<dbReference type="PROSITE" id="PS50893">
    <property type="entry name" value="ABC_TRANSPORTER_2"/>
    <property type="match status" value="1"/>
</dbReference>
<feature type="transmembrane region" description="Helical" evidence="9">
    <location>
        <begin position="301"/>
        <end position="324"/>
    </location>
</feature>
<dbReference type="InterPro" id="IPR027417">
    <property type="entry name" value="P-loop_NTPase"/>
</dbReference>
<dbReference type="InterPro" id="IPR017871">
    <property type="entry name" value="ABC_transporter-like_CS"/>
</dbReference>
<dbReference type="GO" id="GO:0016887">
    <property type="term" value="F:ATP hydrolysis activity"/>
    <property type="evidence" value="ECO:0007669"/>
    <property type="project" value="InterPro"/>
</dbReference>
<feature type="transmembrane region" description="Helical" evidence="9">
    <location>
        <begin position="810"/>
        <end position="832"/>
    </location>
</feature>
<feature type="signal peptide" evidence="10">
    <location>
        <begin position="1"/>
        <end position="22"/>
    </location>
</feature>
<dbReference type="PANTHER" id="PTHR48041:SF2">
    <property type="entry name" value="ATP-DEPENDENT PERMEASE-RELATED"/>
    <property type="match status" value="1"/>
</dbReference>
<feature type="chain" id="PRO_5040197186" evidence="10">
    <location>
        <begin position="23"/>
        <end position="985"/>
    </location>
</feature>
<keyword evidence="13" id="KW-1185">Reference proteome</keyword>
<dbReference type="GO" id="GO:0140359">
    <property type="term" value="F:ABC-type transporter activity"/>
    <property type="evidence" value="ECO:0007669"/>
    <property type="project" value="InterPro"/>
</dbReference>
<dbReference type="EMBL" id="CAICTM010000243">
    <property type="protein sequence ID" value="CAB9505804.1"/>
    <property type="molecule type" value="Genomic_DNA"/>
</dbReference>
<feature type="transmembrane region" description="Helical" evidence="9">
    <location>
        <begin position="925"/>
        <end position="945"/>
    </location>
</feature>
<name>A0A9N8DTS0_9STRA</name>
<evidence type="ECO:0000313" key="12">
    <source>
        <dbReference type="EMBL" id="CAB9505804.1"/>
    </source>
</evidence>
<dbReference type="PANTHER" id="PTHR48041">
    <property type="entry name" value="ABC TRANSPORTER G FAMILY MEMBER 28"/>
    <property type="match status" value="1"/>
</dbReference>
<evidence type="ECO:0000256" key="4">
    <source>
        <dbReference type="ARBA" id="ARBA00022741"/>
    </source>
</evidence>
<dbReference type="SUPFAM" id="SSF52540">
    <property type="entry name" value="P-loop containing nucleoside triphosphate hydrolases"/>
    <property type="match status" value="1"/>
</dbReference>
<comment type="subcellular location">
    <subcellularLocation>
        <location evidence="1">Membrane</location>
        <topology evidence="1">Multi-pass membrane protein</topology>
    </subcellularLocation>
</comment>
<dbReference type="GO" id="GO:0016020">
    <property type="term" value="C:membrane"/>
    <property type="evidence" value="ECO:0007669"/>
    <property type="project" value="UniProtKB-SubCell"/>
</dbReference>
<accession>A0A9N8DTS0</accession>
<dbReference type="InterPro" id="IPR003593">
    <property type="entry name" value="AAA+_ATPase"/>
</dbReference>
<protein>
    <submittedName>
        <fullName evidence="12">White-brown complex homolog protein 30</fullName>
    </submittedName>
</protein>
<organism evidence="12 13">
    <name type="scientific">Seminavis robusta</name>
    <dbReference type="NCBI Taxonomy" id="568900"/>
    <lineage>
        <taxon>Eukaryota</taxon>
        <taxon>Sar</taxon>
        <taxon>Stramenopiles</taxon>
        <taxon>Ochrophyta</taxon>
        <taxon>Bacillariophyta</taxon>
        <taxon>Bacillariophyceae</taxon>
        <taxon>Bacillariophycidae</taxon>
        <taxon>Naviculales</taxon>
        <taxon>Naviculaceae</taxon>
        <taxon>Seminavis</taxon>
    </lineage>
</organism>
<keyword evidence="2" id="KW-0813">Transport</keyword>
<dbReference type="AlphaFoldDB" id="A0A9N8DTS0"/>
<dbReference type="PROSITE" id="PS00211">
    <property type="entry name" value="ABC_TRANSPORTER_1"/>
    <property type="match status" value="1"/>
</dbReference>
<gene>
    <name evidence="12" type="ORF">SEMRO_244_G097150.1</name>
</gene>
<keyword evidence="6 9" id="KW-1133">Transmembrane helix</keyword>
<dbReference type="SMART" id="SM00382">
    <property type="entry name" value="AAA"/>
    <property type="match status" value="1"/>
</dbReference>
<dbReference type="Gene3D" id="3.40.50.300">
    <property type="entry name" value="P-loop containing nucleotide triphosphate hydrolases"/>
    <property type="match status" value="1"/>
</dbReference>
<evidence type="ECO:0000256" key="6">
    <source>
        <dbReference type="ARBA" id="ARBA00022989"/>
    </source>
</evidence>
<keyword evidence="10" id="KW-0732">Signal</keyword>
<feature type="transmembrane region" description="Helical" evidence="9">
    <location>
        <begin position="844"/>
        <end position="869"/>
    </location>
</feature>